<feature type="transmembrane region" description="Helical" evidence="1">
    <location>
        <begin position="12"/>
        <end position="33"/>
    </location>
</feature>
<keyword evidence="1" id="KW-1133">Transmembrane helix</keyword>
<name>A0ABX0SKR9_9ACTN</name>
<sequence length="36" mass="3981">MWMDLGPPPGPWTWGCAVVAAIWMAVVLVVRMLTPK</sequence>
<reference evidence="2 3" key="1">
    <citation type="submission" date="2020-02" db="EMBL/GenBank/DDBJ databases">
        <title>Sequencing the genomes of 1000 actinobacteria strains.</title>
        <authorList>
            <person name="Klenk H.-P."/>
        </authorList>
    </citation>
    <scope>NUCLEOTIDE SEQUENCE [LARGE SCALE GENOMIC DNA]</scope>
    <source>
        <strain evidence="2 3">DSM 19609</strain>
    </source>
</reference>
<comment type="caution">
    <text evidence="2">The sequence shown here is derived from an EMBL/GenBank/DDBJ whole genome shotgun (WGS) entry which is preliminary data.</text>
</comment>
<keyword evidence="3" id="KW-1185">Reference proteome</keyword>
<organism evidence="2 3">
    <name type="scientific">Brooklawnia cerclae</name>
    <dbReference type="NCBI Taxonomy" id="349934"/>
    <lineage>
        <taxon>Bacteria</taxon>
        <taxon>Bacillati</taxon>
        <taxon>Actinomycetota</taxon>
        <taxon>Actinomycetes</taxon>
        <taxon>Propionibacteriales</taxon>
        <taxon>Propionibacteriaceae</taxon>
        <taxon>Brooklawnia</taxon>
    </lineage>
</organism>
<gene>
    <name evidence="2" type="ORF">FB473_002568</name>
</gene>
<proteinExistence type="predicted"/>
<protein>
    <recommendedName>
        <fullName evidence="4">ATP synthase F0 subunit 8</fullName>
    </recommendedName>
</protein>
<dbReference type="EMBL" id="JAAMOZ010000001">
    <property type="protein sequence ID" value="NIH57923.1"/>
    <property type="molecule type" value="Genomic_DNA"/>
</dbReference>
<keyword evidence="1" id="KW-0472">Membrane</keyword>
<keyword evidence="1" id="KW-0812">Transmembrane</keyword>
<evidence type="ECO:0000313" key="2">
    <source>
        <dbReference type="EMBL" id="NIH57923.1"/>
    </source>
</evidence>
<evidence type="ECO:0000256" key="1">
    <source>
        <dbReference type="SAM" id="Phobius"/>
    </source>
</evidence>
<accession>A0ABX0SKR9</accession>
<evidence type="ECO:0008006" key="4">
    <source>
        <dbReference type="Google" id="ProtNLM"/>
    </source>
</evidence>
<dbReference type="Proteomes" id="UP000749311">
    <property type="component" value="Unassembled WGS sequence"/>
</dbReference>
<evidence type="ECO:0000313" key="3">
    <source>
        <dbReference type="Proteomes" id="UP000749311"/>
    </source>
</evidence>